<sequence length="392" mass="44855">MRNAYTKLMLQKSKLLLEQRPELFEQYVAFAKTLERTGDKNIVAGLLQYFYEKDLLRPELILEERSPFAAQMLFSFEQYDLFKAMLMEYQDHEQIGLYLVDNGFDLPDWVFDSFNQSMPLNPQRMAEIKQNYPANQVVIGSSVDAPEGFYFSDKILVSFNGEALPVVVFGVLDEPKGTNKILSLDALRGLQCSSTISTADNGTMIKEYNELKQQKELLTEYLELHNDTTLRESVYYHNGKPKPLASSLTENGVLLGKSPSVDELINSFLVVKDKHIHSFPYQELSLENLRLALEIIKQDELVDLEKITVGEKVDQRIKLAVQQVCFPDKVLGQEQDNPFEGVELDVAQPVPSDEPDYEEQIIAELRREVQEGLFEESAIAKRKVKRSKGLRL</sequence>
<dbReference type="EMBL" id="JABCMA010000002">
    <property type="protein sequence ID" value="NMR72626.1"/>
    <property type="molecule type" value="Genomic_DNA"/>
</dbReference>
<accession>A0A7Y0MT30</accession>
<organism evidence="1 2">
    <name type="scientific">Vibrio alginolyticus</name>
    <dbReference type="NCBI Taxonomy" id="663"/>
    <lineage>
        <taxon>Bacteria</taxon>
        <taxon>Pseudomonadati</taxon>
        <taxon>Pseudomonadota</taxon>
        <taxon>Gammaproteobacteria</taxon>
        <taxon>Vibrionales</taxon>
        <taxon>Vibrionaceae</taxon>
        <taxon>Vibrio</taxon>
    </lineage>
</organism>
<evidence type="ECO:0000313" key="2">
    <source>
        <dbReference type="Proteomes" id="UP000565155"/>
    </source>
</evidence>
<dbReference type="RefSeq" id="WP_169628391.1">
    <property type="nucleotide sequence ID" value="NZ_JABCMA010000002.1"/>
</dbReference>
<comment type="caution">
    <text evidence="1">The sequence shown here is derived from an EMBL/GenBank/DDBJ whole genome shotgun (WGS) entry which is preliminary data.</text>
</comment>
<reference evidence="1 2" key="1">
    <citation type="submission" date="2020-04" db="EMBL/GenBank/DDBJ databases">
        <title>Whole-genome sequencing of Vibrio spp. from China reveals different genetic environments of blaCTX-M-14 among diverse lineages.</title>
        <authorList>
            <person name="Zheng Z."/>
            <person name="Ye L."/>
            <person name="Chen S."/>
        </authorList>
    </citation>
    <scope>NUCLEOTIDE SEQUENCE [LARGE SCALE GENOMIC DNA]</scope>
    <source>
        <strain evidence="1 2">Vb1636</strain>
    </source>
</reference>
<dbReference type="AlphaFoldDB" id="A0A7Y0MT30"/>
<evidence type="ECO:0000313" key="1">
    <source>
        <dbReference type="EMBL" id="NMR72626.1"/>
    </source>
</evidence>
<protein>
    <submittedName>
        <fullName evidence="1">Uncharacterized protein</fullName>
    </submittedName>
</protein>
<gene>
    <name evidence="1" type="ORF">HKB35_03220</name>
</gene>
<proteinExistence type="predicted"/>
<dbReference type="Proteomes" id="UP000565155">
    <property type="component" value="Unassembled WGS sequence"/>
</dbReference>
<name>A0A7Y0MT30_VIBAL</name>